<evidence type="ECO:0000313" key="4">
    <source>
        <dbReference type="Proteomes" id="UP000265200"/>
    </source>
</evidence>
<evidence type="ECO:0000256" key="2">
    <source>
        <dbReference type="SAM" id="MobiDB-lite"/>
    </source>
</evidence>
<accession>A0A3P9IVT4</accession>
<reference evidence="3" key="4">
    <citation type="submission" date="2025-09" db="UniProtKB">
        <authorList>
            <consortium name="Ensembl"/>
        </authorList>
    </citation>
    <scope>IDENTIFICATION</scope>
    <source>
        <strain evidence="3">HSOK</strain>
    </source>
</reference>
<feature type="compositionally biased region" description="Polar residues" evidence="2">
    <location>
        <begin position="761"/>
        <end position="777"/>
    </location>
</feature>
<dbReference type="Ensembl" id="ENSORLT00015009040.1">
    <property type="protein sequence ID" value="ENSORLP00015024011.1"/>
    <property type="gene ID" value="ENSORLG00015004339.1"/>
</dbReference>
<dbReference type="PANTHER" id="PTHR47615">
    <property type="entry name" value="COILED-COIL DOMAIN-CONTAINING PROTEIN 158"/>
    <property type="match status" value="1"/>
</dbReference>
<dbReference type="PANTHER" id="PTHR47615:SF1">
    <property type="entry name" value="COILED-COIL DOMAIN-CONTAINING PROTEIN 158"/>
    <property type="match status" value="1"/>
</dbReference>
<feature type="coiled-coil region" evidence="1">
    <location>
        <begin position="442"/>
        <end position="687"/>
    </location>
</feature>
<evidence type="ECO:0000313" key="3">
    <source>
        <dbReference type="Ensembl" id="ENSORLP00015024011.1"/>
    </source>
</evidence>
<dbReference type="Proteomes" id="UP000265200">
    <property type="component" value="Chromosome 9"/>
</dbReference>
<dbReference type="InterPro" id="IPR031809">
    <property type="entry name" value="CCDC158"/>
</dbReference>
<name>A0A3P9IVT4_ORYLA</name>
<reference evidence="3 4" key="2">
    <citation type="submission" date="2017-04" db="EMBL/GenBank/DDBJ databases">
        <title>CpG methylation of centromeres and impact of large insertions on vertebrate speciation.</title>
        <authorList>
            <person name="Ichikawa K."/>
            <person name="Yoshimura J."/>
            <person name="Morishita S."/>
        </authorList>
    </citation>
    <scope>NUCLEOTIDE SEQUENCE</scope>
    <source>
        <strain evidence="3 4">HSOK</strain>
    </source>
</reference>
<reference evidence="3" key="3">
    <citation type="submission" date="2025-08" db="UniProtKB">
        <authorList>
            <consortium name="Ensembl"/>
        </authorList>
    </citation>
    <scope>IDENTIFICATION</scope>
    <source>
        <strain evidence="3">HSOK</strain>
    </source>
</reference>
<dbReference type="Pfam" id="PF15921">
    <property type="entry name" value="CCDC158"/>
    <property type="match status" value="1"/>
</dbReference>
<organism evidence="3 4">
    <name type="scientific">Oryzias latipes</name>
    <name type="common">Japanese rice fish</name>
    <name type="synonym">Japanese killifish</name>
    <dbReference type="NCBI Taxonomy" id="8090"/>
    <lineage>
        <taxon>Eukaryota</taxon>
        <taxon>Metazoa</taxon>
        <taxon>Chordata</taxon>
        <taxon>Craniata</taxon>
        <taxon>Vertebrata</taxon>
        <taxon>Euteleostomi</taxon>
        <taxon>Actinopterygii</taxon>
        <taxon>Neopterygii</taxon>
        <taxon>Teleostei</taxon>
        <taxon>Neoteleostei</taxon>
        <taxon>Acanthomorphata</taxon>
        <taxon>Ovalentaria</taxon>
        <taxon>Atherinomorphae</taxon>
        <taxon>Beloniformes</taxon>
        <taxon>Adrianichthyidae</taxon>
        <taxon>Oryziinae</taxon>
        <taxon>Oryzias</taxon>
    </lineage>
</organism>
<feature type="compositionally biased region" description="Basic and acidic residues" evidence="2">
    <location>
        <begin position="838"/>
        <end position="853"/>
    </location>
</feature>
<protein>
    <recommendedName>
        <fullName evidence="5">Coiled-coil domain containing 158</fullName>
    </recommendedName>
</protein>
<feature type="compositionally biased region" description="Basic and acidic residues" evidence="2">
    <location>
        <begin position="790"/>
        <end position="799"/>
    </location>
</feature>
<reference key="1">
    <citation type="journal article" date="2007" name="Nature">
        <title>The medaka draft genome and insights into vertebrate genome evolution.</title>
        <authorList>
            <person name="Kasahara M."/>
            <person name="Naruse K."/>
            <person name="Sasaki S."/>
            <person name="Nakatani Y."/>
            <person name="Qu W."/>
            <person name="Ahsan B."/>
            <person name="Yamada T."/>
            <person name="Nagayasu Y."/>
            <person name="Doi K."/>
            <person name="Kasai Y."/>
            <person name="Jindo T."/>
            <person name="Kobayashi D."/>
            <person name="Shimada A."/>
            <person name="Toyoda A."/>
            <person name="Kuroki Y."/>
            <person name="Fujiyama A."/>
            <person name="Sasaki T."/>
            <person name="Shimizu A."/>
            <person name="Asakawa S."/>
            <person name="Shimizu N."/>
            <person name="Hashimoto S."/>
            <person name="Yang J."/>
            <person name="Lee Y."/>
            <person name="Matsushima K."/>
            <person name="Sugano S."/>
            <person name="Sakaizumi M."/>
            <person name="Narita T."/>
            <person name="Ohishi K."/>
            <person name="Haga S."/>
            <person name="Ohta F."/>
            <person name="Nomoto H."/>
            <person name="Nogata K."/>
            <person name="Morishita T."/>
            <person name="Endo T."/>
            <person name="Shin-I T."/>
            <person name="Takeda H."/>
            <person name="Morishita S."/>
            <person name="Kohara Y."/>
        </authorList>
    </citation>
    <scope>NUCLEOTIDE SEQUENCE [LARGE SCALE GENOMIC DNA]</scope>
    <source>
        <strain>Hd-rR</strain>
    </source>
</reference>
<sequence>MSANTRCGFQMAEGTYCSTFVEKKKKTLKNDSCTNLCFCSEELDRRTKETQRLQGEVETETREALEKFGCTYRKCSPAQTVCHDDSSEASGSLSALQEPLTPPLNQEGPLKEGGSFRMDPVDERLQQFSDFNKFSVSPQVEKTSRSLSHREITNLQEKPHEAQMEKDLLSDLRLKDSRKNLDQMEQMLQMLEDVQSIKRSVSQKLQETEEEATALRRTVESLEQTLKEACRHLWEAPRGNRTHPRLKDALEEDGVSPEKQPESEEHRELNQQERIQELISGLGQEVATLSHRLSSTKDSSVRLSIKMEQLRKLAERQTSRHRRQTSELESALSCFREKVCFLEQRLSDTRLELFGSQTERNRTPQSLKDLQARLGRLKTCCELQSLSFEGDARILKEQLEVIRKQICDVWEDKTPAQILLEQRNQEAKQSEEVLQGKYRELHDVLQETQQHLSRQCQTLQAEREALRLELEGKEKTINDLKLQMEKSSKKTAEHSQTIERLQHKNSLFIKQLEQHKLEIQQLRRESDLAAAECESRRLQSQKIQEETRLQLQSLSSEKKELEELHSWKKDERAGVVLKLQSQLRNAREELEKLRHTLKTLEGADHQGLQAAFDMQEEVTSRREQADALQSRIKHLEEEVVTLQQKKRLQSLELRRQLQKVSVTEEERRQLEEELKTLRSKDQQLKGRISQLEVMLHKMLESFTSCQAFLQLREQDYFRLKLQHALDLKELQSQSLHSALSKPPPDVDSATSPGNAAPPSTPQASNTQNKPNSQQESCSCELRSPAGGVSENRRPPREQRGAGSSSCRRRSAPGRENATTHKQEVNFGSKVRRKTFSSDLHRLQTSELKQKKLDQNPVGSIPGKPSSFLLQLSLGRKSPVHSLLTSRPSS</sequence>
<keyword evidence="1" id="KW-0175">Coiled coil</keyword>
<proteinExistence type="predicted"/>
<feature type="compositionally biased region" description="Basic and acidic residues" evidence="2">
    <location>
        <begin position="259"/>
        <end position="270"/>
    </location>
</feature>
<evidence type="ECO:0000256" key="1">
    <source>
        <dbReference type="SAM" id="Coils"/>
    </source>
</evidence>
<feature type="region of interest" description="Disordered" evidence="2">
    <location>
        <begin position="86"/>
        <end position="113"/>
    </location>
</feature>
<evidence type="ECO:0008006" key="5">
    <source>
        <dbReference type="Google" id="ProtNLM"/>
    </source>
</evidence>
<feature type="coiled-coil region" evidence="1">
    <location>
        <begin position="174"/>
        <end position="232"/>
    </location>
</feature>
<feature type="region of interest" description="Disordered" evidence="2">
    <location>
        <begin position="239"/>
        <end position="270"/>
    </location>
</feature>
<feature type="region of interest" description="Disordered" evidence="2">
    <location>
        <begin position="735"/>
        <end position="865"/>
    </location>
</feature>
<dbReference type="AlphaFoldDB" id="A0A3P9IVT4"/>